<organism evidence="1">
    <name type="scientific">Oryza barthii</name>
    <dbReference type="NCBI Taxonomy" id="65489"/>
    <lineage>
        <taxon>Eukaryota</taxon>
        <taxon>Viridiplantae</taxon>
        <taxon>Streptophyta</taxon>
        <taxon>Embryophyta</taxon>
        <taxon>Tracheophyta</taxon>
        <taxon>Spermatophyta</taxon>
        <taxon>Magnoliopsida</taxon>
        <taxon>Liliopsida</taxon>
        <taxon>Poales</taxon>
        <taxon>Poaceae</taxon>
        <taxon>BOP clade</taxon>
        <taxon>Oryzoideae</taxon>
        <taxon>Oryzeae</taxon>
        <taxon>Oryzinae</taxon>
        <taxon>Oryza</taxon>
    </lineage>
</organism>
<evidence type="ECO:0000313" key="1">
    <source>
        <dbReference type="EnsemblPlants" id="OBART06G11690.1"/>
    </source>
</evidence>
<dbReference type="PaxDb" id="65489-OBART06G11690.1"/>
<name>A0A0D3GFM1_9ORYZ</name>
<dbReference type="HOGENOM" id="CLU_2761785_0_0_1"/>
<keyword evidence="2" id="KW-1185">Reference proteome</keyword>
<reference evidence="1" key="1">
    <citation type="journal article" date="2009" name="Rice">
        <title>De Novo Next Generation Sequencing of Plant Genomes.</title>
        <authorList>
            <person name="Rounsley S."/>
            <person name="Marri P.R."/>
            <person name="Yu Y."/>
            <person name="He R."/>
            <person name="Sisneros N."/>
            <person name="Goicoechea J.L."/>
            <person name="Lee S.J."/>
            <person name="Angelova A."/>
            <person name="Kudrna D."/>
            <person name="Luo M."/>
            <person name="Affourtit J."/>
            <person name="Desany B."/>
            <person name="Knight J."/>
            <person name="Niazi F."/>
            <person name="Egholm M."/>
            <person name="Wing R.A."/>
        </authorList>
    </citation>
    <scope>NUCLEOTIDE SEQUENCE [LARGE SCALE GENOMIC DNA]</scope>
    <source>
        <strain evidence="1">cv. IRGC 105608</strain>
    </source>
</reference>
<evidence type="ECO:0000313" key="2">
    <source>
        <dbReference type="Proteomes" id="UP000026960"/>
    </source>
</evidence>
<dbReference type="Gramene" id="OBART06G11690.1">
    <property type="protein sequence ID" value="OBART06G11690.1"/>
    <property type="gene ID" value="OBART06G11690"/>
</dbReference>
<accession>A0A0D3GFM1</accession>
<dbReference type="Proteomes" id="UP000026960">
    <property type="component" value="Chromosome 6"/>
</dbReference>
<protein>
    <submittedName>
        <fullName evidence="1">Uncharacterized protein</fullName>
    </submittedName>
</protein>
<proteinExistence type="predicted"/>
<dbReference type="EnsemblPlants" id="OBART06G11690.1">
    <property type="protein sequence ID" value="OBART06G11690.1"/>
    <property type="gene ID" value="OBART06G11690"/>
</dbReference>
<sequence>MSEQDVVKTKRHQTTISGNTWVHQKTQGMKKGPYLAGNNSFSSRPNIFLRREDALDRVKDLAFQSAIIVL</sequence>
<reference evidence="1" key="2">
    <citation type="submission" date="2015-03" db="UniProtKB">
        <authorList>
            <consortium name="EnsemblPlants"/>
        </authorList>
    </citation>
    <scope>IDENTIFICATION</scope>
</reference>
<dbReference type="AlphaFoldDB" id="A0A0D3GFM1"/>